<dbReference type="GO" id="GO:0010181">
    <property type="term" value="F:FMN binding"/>
    <property type="evidence" value="ECO:0007669"/>
    <property type="project" value="InterPro"/>
</dbReference>
<name>A0A1C4ZTN2_9ACTN</name>
<gene>
    <name evidence="3" type="ORF">GA0074696_4875</name>
</gene>
<organism evidence="3 4">
    <name type="scientific">Micromonospora purpureochromogenes</name>
    <dbReference type="NCBI Taxonomy" id="47872"/>
    <lineage>
        <taxon>Bacteria</taxon>
        <taxon>Bacillati</taxon>
        <taxon>Actinomycetota</taxon>
        <taxon>Actinomycetes</taxon>
        <taxon>Micromonosporales</taxon>
        <taxon>Micromonosporaceae</taxon>
        <taxon>Micromonospora</taxon>
    </lineage>
</organism>
<dbReference type="AlphaFoldDB" id="A0A1C4ZTN2"/>
<dbReference type="InterPro" id="IPR002563">
    <property type="entry name" value="Flavin_Rdtase-like_dom"/>
</dbReference>
<dbReference type="Gene3D" id="2.30.110.10">
    <property type="entry name" value="Electron Transport, Fmn-binding Protein, Chain A"/>
    <property type="match status" value="1"/>
</dbReference>
<dbReference type="PANTHER" id="PTHR30466">
    <property type="entry name" value="FLAVIN REDUCTASE"/>
    <property type="match status" value="1"/>
</dbReference>
<keyword evidence="1" id="KW-0560">Oxidoreductase</keyword>
<accession>A0A1C4ZTN2</accession>
<dbReference type="Pfam" id="PF01613">
    <property type="entry name" value="Flavin_Reduct"/>
    <property type="match status" value="1"/>
</dbReference>
<dbReference type="GO" id="GO:0006208">
    <property type="term" value="P:pyrimidine nucleobase catabolic process"/>
    <property type="evidence" value="ECO:0007669"/>
    <property type="project" value="TreeGrafter"/>
</dbReference>
<dbReference type="InterPro" id="IPR012349">
    <property type="entry name" value="Split_barrel_FMN-bd"/>
</dbReference>
<dbReference type="SMART" id="SM00903">
    <property type="entry name" value="Flavin_Reduct"/>
    <property type="match status" value="1"/>
</dbReference>
<dbReference type="EMBL" id="LT607410">
    <property type="protein sequence ID" value="SCF36342.1"/>
    <property type="molecule type" value="Genomic_DNA"/>
</dbReference>
<reference evidence="3 4" key="1">
    <citation type="submission" date="2016-06" db="EMBL/GenBank/DDBJ databases">
        <authorList>
            <person name="Kjaerup R.B."/>
            <person name="Dalgaard T.S."/>
            <person name="Juul-Madsen H.R."/>
        </authorList>
    </citation>
    <scope>NUCLEOTIDE SEQUENCE [LARGE SCALE GENOMIC DNA]</scope>
    <source>
        <strain evidence="3 4">DSM 43821</strain>
    </source>
</reference>
<protein>
    <submittedName>
        <fullName evidence="3">NADH-FMN oxidoreductase RutF, flavin reductase (DIM6/NTAB) family</fullName>
    </submittedName>
</protein>
<evidence type="ECO:0000256" key="1">
    <source>
        <dbReference type="ARBA" id="ARBA00023002"/>
    </source>
</evidence>
<dbReference type="Proteomes" id="UP000198228">
    <property type="component" value="Chromosome I"/>
</dbReference>
<dbReference type="SUPFAM" id="SSF50475">
    <property type="entry name" value="FMN-binding split barrel"/>
    <property type="match status" value="1"/>
</dbReference>
<evidence type="ECO:0000313" key="4">
    <source>
        <dbReference type="Proteomes" id="UP000198228"/>
    </source>
</evidence>
<proteinExistence type="predicted"/>
<dbReference type="GO" id="GO:0042602">
    <property type="term" value="F:riboflavin reductase (NADPH) activity"/>
    <property type="evidence" value="ECO:0007669"/>
    <property type="project" value="TreeGrafter"/>
</dbReference>
<feature type="domain" description="Flavin reductase like" evidence="2">
    <location>
        <begin position="37"/>
        <end position="193"/>
    </location>
</feature>
<dbReference type="PANTHER" id="PTHR30466:SF1">
    <property type="entry name" value="FMN REDUCTASE (NADH) RUTF"/>
    <property type="match status" value="1"/>
</dbReference>
<sequence>MSARSEPGLRAPQSRAEVAGVSADLLPVDRDLFRGLLRRQASTVTVVTAVARGTDPACLGGIGAPLRAGFTATSFTSVSLDPPLVSFCLGVASSSWPVLARAEHVAVHLLAADQREAARIFATSGIDRFAAYREWTPGPFGLPLLDGVLGRLLCRVVHRVPAGDHTVVIAEPLALAAGVDAEPLVYHRGGYTSTATAVAA</sequence>
<evidence type="ECO:0000313" key="3">
    <source>
        <dbReference type="EMBL" id="SCF36342.1"/>
    </source>
</evidence>
<evidence type="ECO:0000259" key="2">
    <source>
        <dbReference type="SMART" id="SM00903"/>
    </source>
</evidence>
<dbReference type="InterPro" id="IPR050268">
    <property type="entry name" value="NADH-dep_flavin_reductase"/>
</dbReference>